<evidence type="ECO:0000256" key="3">
    <source>
        <dbReference type="ARBA" id="ARBA00022723"/>
    </source>
</evidence>
<proteinExistence type="inferred from homology"/>
<evidence type="ECO:0000259" key="7">
    <source>
        <dbReference type="Pfam" id="PF05681"/>
    </source>
</evidence>
<keyword evidence="6" id="KW-0456">Lyase</keyword>
<dbReference type="EMBL" id="JABFOR010000057">
    <property type="protein sequence ID" value="NOJ73797.1"/>
    <property type="molecule type" value="Genomic_DNA"/>
</dbReference>
<keyword evidence="4" id="KW-0408">Iron</keyword>
<feature type="non-terminal residue" evidence="8">
    <location>
        <position position="197"/>
    </location>
</feature>
<dbReference type="GO" id="GO:0051539">
    <property type="term" value="F:4 iron, 4 sulfur cluster binding"/>
    <property type="evidence" value="ECO:0007669"/>
    <property type="project" value="UniProtKB-KW"/>
</dbReference>
<name>A0AAP7A4L9_PAEAL</name>
<dbReference type="InterPro" id="IPR004646">
    <property type="entry name" value="Fe-S_hydro-lyase_TtdA-typ_cat"/>
</dbReference>
<keyword evidence="3" id="KW-0479">Metal-binding</keyword>
<evidence type="ECO:0000313" key="9">
    <source>
        <dbReference type="Proteomes" id="UP000552038"/>
    </source>
</evidence>
<accession>A0AAP7A4L9</accession>
<evidence type="ECO:0000256" key="4">
    <source>
        <dbReference type="ARBA" id="ARBA00023004"/>
    </source>
</evidence>
<dbReference type="PANTHER" id="PTHR43351">
    <property type="entry name" value="L(+)-TARTRATE DEHYDRATASE SUBUNIT BETA"/>
    <property type="match status" value="1"/>
</dbReference>
<evidence type="ECO:0000256" key="1">
    <source>
        <dbReference type="ARBA" id="ARBA00008876"/>
    </source>
</evidence>
<organism evidence="8 9">
    <name type="scientific">Paenibacillus alvei</name>
    <name type="common">Bacillus alvei</name>
    <dbReference type="NCBI Taxonomy" id="44250"/>
    <lineage>
        <taxon>Bacteria</taxon>
        <taxon>Bacillati</taxon>
        <taxon>Bacillota</taxon>
        <taxon>Bacilli</taxon>
        <taxon>Bacillales</taxon>
        <taxon>Paenibacillaceae</taxon>
        <taxon>Paenibacillus</taxon>
    </lineage>
</organism>
<evidence type="ECO:0000256" key="2">
    <source>
        <dbReference type="ARBA" id="ARBA00022485"/>
    </source>
</evidence>
<dbReference type="PANTHER" id="PTHR43351:SF2">
    <property type="entry name" value="L(+)-TARTRATE DEHYDRATASE SUBUNIT BETA-RELATED"/>
    <property type="match status" value="1"/>
</dbReference>
<protein>
    <submittedName>
        <fullName evidence="8">Fumarate hydratase</fullName>
    </submittedName>
</protein>
<evidence type="ECO:0000256" key="5">
    <source>
        <dbReference type="ARBA" id="ARBA00023014"/>
    </source>
</evidence>
<dbReference type="AlphaFoldDB" id="A0AAP7A4L9"/>
<keyword evidence="5" id="KW-0411">Iron-sulfur</keyword>
<keyword evidence="2" id="KW-0004">4Fe-4S</keyword>
<dbReference type="GO" id="GO:0016829">
    <property type="term" value="F:lyase activity"/>
    <property type="evidence" value="ECO:0007669"/>
    <property type="project" value="UniProtKB-KW"/>
</dbReference>
<feature type="domain" description="Fe-S hydro-lyase tartrate dehydratase alpha-type catalytic" evidence="7">
    <location>
        <begin position="8"/>
        <end position="197"/>
    </location>
</feature>
<evidence type="ECO:0000256" key="6">
    <source>
        <dbReference type="ARBA" id="ARBA00023239"/>
    </source>
</evidence>
<gene>
    <name evidence="8" type="ORF">HMI46_25110</name>
</gene>
<reference evidence="8 9" key="1">
    <citation type="submission" date="2020-05" db="EMBL/GenBank/DDBJ databases">
        <title>Whole genome sequencing and identification of novel metabolites from Paenibacillus alvei strain JR949.</title>
        <authorList>
            <person name="Rajendhran J."/>
            <person name="Sree Pranav P."/>
            <person name="Mahalakshmi B."/>
            <person name="Karthikeyan R."/>
        </authorList>
    </citation>
    <scope>NUCLEOTIDE SEQUENCE [LARGE SCALE GENOMIC DNA]</scope>
    <source>
        <strain evidence="8 9">JR949</strain>
    </source>
</reference>
<dbReference type="Pfam" id="PF05681">
    <property type="entry name" value="Fumerase"/>
    <property type="match status" value="1"/>
</dbReference>
<dbReference type="GO" id="GO:0046872">
    <property type="term" value="F:metal ion binding"/>
    <property type="evidence" value="ECO:0007669"/>
    <property type="project" value="UniProtKB-KW"/>
</dbReference>
<comment type="similarity">
    <text evidence="1">Belongs to the class-I fumarase family.</text>
</comment>
<sequence length="197" mass="21550">MDRNKFIESILQLLIQTSTNLTPDVREALSKAKMEEEMGTRSSLVLSTVFKNMVDASQEELPVCQDTGMISFFIHTPVGVDQIEIRESIHEAVAKATRMGKLRPNSVDSITGLNTGNNLGSNTPIIHFEQWRKSQIEIKVILKGGGCENKNIQYSLPMELEGLGTAGRDLDGVRKCILHAVYQAQGQGCSAGFIGVG</sequence>
<comment type="caution">
    <text evidence="8">The sequence shown here is derived from an EMBL/GenBank/DDBJ whole genome shotgun (WGS) entry which is preliminary data.</text>
</comment>
<dbReference type="RefSeq" id="WP_171419582.1">
    <property type="nucleotide sequence ID" value="NZ_JABFOR010000057.1"/>
</dbReference>
<evidence type="ECO:0000313" key="8">
    <source>
        <dbReference type="EMBL" id="NOJ73797.1"/>
    </source>
</evidence>
<dbReference type="Proteomes" id="UP000552038">
    <property type="component" value="Unassembled WGS sequence"/>
</dbReference>
<dbReference type="NCBIfam" id="TIGR00722">
    <property type="entry name" value="ttdA_fumA_fumB"/>
    <property type="match status" value="1"/>
</dbReference>